<evidence type="ECO:0000313" key="3">
    <source>
        <dbReference type="Proteomes" id="UP000216189"/>
    </source>
</evidence>
<reference evidence="2 3" key="1">
    <citation type="submission" date="2017-08" db="EMBL/GenBank/DDBJ databases">
        <title>Comparative genomics of non-oral Prevotella species.</title>
        <authorList>
            <person name="Accetto T."/>
            <person name="Nograsek B."/>
            <person name="Avgustin G."/>
        </authorList>
    </citation>
    <scope>NUCLEOTIDE SEQUENCE [LARGE SCALE GENOMIC DNA]</scope>
    <source>
        <strain evidence="2 3">TC1-1</strain>
    </source>
</reference>
<comment type="caution">
    <text evidence="2">The sequence shown here is derived from an EMBL/GenBank/DDBJ whole genome shotgun (WGS) entry which is preliminary data.</text>
</comment>
<dbReference type="EMBL" id="NPJF01000052">
    <property type="protein sequence ID" value="OYP53849.1"/>
    <property type="molecule type" value="Genomic_DNA"/>
</dbReference>
<dbReference type="Gene3D" id="3.90.550.10">
    <property type="entry name" value="Spore Coat Polysaccharide Biosynthesis Protein SpsA, Chain A"/>
    <property type="match status" value="1"/>
</dbReference>
<accession>A0ABX4EGT3</accession>
<dbReference type="SUPFAM" id="SSF53448">
    <property type="entry name" value="Nucleotide-diphospho-sugar transferases"/>
    <property type="match status" value="1"/>
</dbReference>
<name>A0ABX4EGT3_SEGBR</name>
<keyword evidence="3" id="KW-1185">Reference proteome</keyword>
<dbReference type="InterPro" id="IPR001173">
    <property type="entry name" value="Glyco_trans_2-like"/>
</dbReference>
<sequence>MLPRTLSKRDQYIRTSIHYLSHAHMKISIITINFNNTEGLQRTILSVRNQTCSDYEYIVIDGGSNDGSVDIIKQNTDIINFWVSEKDKGIYHAMNKGIQKAQGEYCIFMNAGDTFYNHQVIEQVTQHHMVEDVVCGDLCMGKDIICPNPDQVTLRSLYKKTIFHQASFIKTTLLKNKPYDETLRSASDWKWFLHTLIFENKTYNHLPIIIARFEGGGFSEKESEVGQNEVIQELQHMLPERIRQDYEDYCFGTSPYRKMMNQVESVPKLKKLIYQIDIKVLKLLNIIIKANWIKEL</sequence>
<gene>
    <name evidence="2" type="ORF">CIK91_11085</name>
</gene>
<dbReference type="PANTHER" id="PTHR22916">
    <property type="entry name" value="GLYCOSYLTRANSFERASE"/>
    <property type="match status" value="1"/>
</dbReference>
<evidence type="ECO:0000259" key="1">
    <source>
        <dbReference type="Pfam" id="PF00535"/>
    </source>
</evidence>
<dbReference type="CDD" id="cd06433">
    <property type="entry name" value="GT_2_WfgS_like"/>
    <property type="match status" value="1"/>
</dbReference>
<dbReference type="Pfam" id="PF00535">
    <property type="entry name" value="Glycos_transf_2"/>
    <property type="match status" value="1"/>
</dbReference>
<evidence type="ECO:0000313" key="2">
    <source>
        <dbReference type="EMBL" id="OYP53849.1"/>
    </source>
</evidence>
<dbReference type="InterPro" id="IPR029044">
    <property type="entry name" value="Nucleotide-diphossugar_trans"/>
</dbReference>
<organism evidence="2 3">
    <name type="scientific">Segatella bryantii</name>
    <name type="common">Prevotella bryantii</name>
    <dbReference type="NCBI Taxonomy" id="77095"/>
    <lineage>
        <taxon>Bacteria</taxon>
        <taxon>Pseudomonadati</taxon>
        <taxon>Bacteroidota</taxon>
        <taxon>Bacteroidia</taxon>
        <taxon>Bacteroidales</taxon>
        <taxon>Prevotellaceae</taxon>
        <taxon>Segatella</taxon>
    </lineage>
</organism>
<proteinExistence type="predicted"/>
<feature type="domain" description="Glycosyltransferase 2-like" evidence="1">
    <location>
        <begin position="28"/>
        <end position="136"/>
    </location>
</feature>
<dbReference type="Proteomes" id="UP000216189">
    <property type="component" value="Unassembled WGS sequence"/>
</dbReference>
<protein>
    <recommendedName>
        <fullName evidence="1">Glycosyltransferase 2-like domain-containing protein</fullName>
    </recommendedName>
</protein>
<dbReference type="PANTHER" id="PTHR22916:SF67">
    <property type="entry name" value="COLANIC ACID BIOSYNTHESIS GLYCOSYL TRANSFERASE WCAE-RELATED"/>
    <property type="match status" value="1"/>
</dbReference>